<dbReference type="AlphaFoldDB" id="A0A829MHB3"/>
<feature type="compositionally biased region" description="Basic and acidic residues" evidence="1">
    <location>
        <begin position="73"/>
        <end position="86"/>
    </location>
</feature>
<name>A0A829MHB3_9MYCO</name>
<evidence type="ECO:0000313" key="3">
    <source>
        <dbReference type="Proteomes" id="UP000018502"/>
    </source>
</evidence>
<evidence type="ECO:0000256" key="1">
    <source>
        <dbReference type="SAM" id="MobiDB-lite"/>
    </source>
</evidence>
<dbReference type="EMBL" id="AYTF01000001">
    <property type="protein sequence ID" value="ESV65544.1"/>
    <property type="molecule type" value="Genomic_DNA"/>
</dbReference>
<sequence length="92" mass="9979">MRRLKVTMAPSGAAQGVHLVRQPTGASSLVSHQKITSSLFGVATKTSHTMLPGIIGNRHWQAHRAIPGADLWAETKRRGRPEHPVPAEENAE</sequence>
<proteinExistence type="predicted"/>
<evidence type="ECO:0000313" key="2">
    <source>
        <dbReference type="EMBL" id="ESV65544.1"/>
    </source>
</evidence>
<gene>
    <name evidence="2" type="ORF">L833_2936</name>
</gene>
<comment type="caution">
    <text evidence="2">The sequence shown here is derived from an EMBL/GenBank/DDBJ whole genome shotgun (WGS) entry which is preliminary data.</text>
</comment>
<dbReference type="Proteomes" id="UP000018502">
    <property type="component" value="Unassembled WGS sequence"/>
</dbReference>
<organism evidence="2 3">
    <name type="scientific">Mycobacteroides abscessus MAB_091912_2446</name>
    <dbReference type="NCBI Taxonomy" id="1335414"/>
    <lineage>
        <taxon>Bacteria</taxon>
        <taxon>Bacillati</taxon>
        <taxon>Actinomycetota</taxon>
        <taxon>Actinomycetes</taxon>
        <taxon>Mycobacteriales</taxon>
        <taxon>Mycobacteriaceae</taxon>
        <taxon>Mycobacteroides</taxon>
        <taxon>Mycobacteroides abscessus</taxon>
    </lineage>
</organism>
<feature type="region of interest" description="Disordered" evidence="1">
    <location>
        <begin position="73"/>
        <end position="92"/>
    </location>
</feature>
<protein>
    <submittedName>
        <fullName evidence="2">Uncharacterized protein</fullName>
    </submittedName>
</protein>
<accession>A0A829MHB3</accession>
<reference evidence="2 3" key="1">
    <citation type="journal article" date="2014" name="Emerg. Infect. Dis.">
        <title>High-level Relatedness among Mycobacterium abscessus subsp. massiliense Strains from Widely Separated Outbreaks.</title>
        <authorList>
            <person name="Tettelin H."/>
            <person name="Davidson R.M."/>
            <person name="Agrawal S."/>
            <person name="Aitken M.L."/>
            <person name="Shallom S."/>
            <person name="Hasan N.A."/>
            <person name="Strong M."/>
            <person name="Nogueira de Moura V.C."/>
            <person name="De Groote M.A."/>
            <person name="Duarte R.S."/>
            <person name="Hine E."/>
            <person name="Parankush S."/>
            <person name="Su Q."/>
            <person name="Daugherty S.C."/>
            <person name="Fraser C.M."/>
            <person name="Brown-Elliott B.A."/>
            <person name="Wallace R.J.Jr."/>
            <person name="Holland S.M."/>
            <person name="Sampaio E.P."/>
            <person name="Olivier K.N."/>
            <person name="Jackson M."/>
            <person name="Zelazny A.M."/>
        </authorList>
    </citation>
    <scope>NUCLEOTIDE SEQUENCE [LARGE SCALE GENOMIC DNA]</scope>
    <source>
        <strain evidence="2 3">MAB_091912_2446</strain>
    </source>
</reference>